<protein>
    <submittedName>
        <fullName evidence="3">Uncharacterized protein LOC111476529 isoform X1</fullName>
    </submittedName>
</protein>
<name>A0A6J1IKU1_CUCMA</name>
<dbReference type="RefSeq" id="XP_022975998.1">
    <property type="nucleotide sequence ID" value="XM_023120230.1"/>
</dbReference>
<reference evidence="3" key="1">
    <citation type="submission" date="2025-08" db="UniProtKB">
        <authorList>
            <consortium name="RefSeq"/>
        </authorList>
    </citation>
    <scope>IDENTIFICATION</scope>
    <source>
        <tissue evidence="3">Young leaves</tissue>
    </source>
</reference>
<organism evidence="2 3">
    <name type="scientific">Cucurbita maxima</name>
    <name type="common">Pumpkin</name>
    <name type="synonym">Winter squash</name>
    <dbReference type="NCBI Taxonomy" id="3661"/>
    <lineage>
        <taxon>Eukaryota</taxon>
        <taxon>Viridiplantae</taxon>
        <taxon>Streptophyta</taxon>
        <taxon>Embryophyta</taxon>
        <taxon>Tracheophyta</taxon>
        <taxon>Spermatophyta</taxon>
        <taxon>Magnoliopsida</taxon>
        <taxon>eudicotyledons</taxon>
        <taxon>Gunneridae</taxon>
        <taxon>Pentapetalae</taxon>
        <taxon>rosids</taxon>
        <taxon>fabids</taxon>
        <taxon>Cucurbitales</taxon>
        <taxon>Cucurbitaceae</taxon>
        <taxon>Cucurbiteae</taxon>
        <taxon>Cucurbita</taxon>
    </lineage>
</organism>
<dbReference type="AlphaFoldDB" id="A0A6J1IKU1"/>
<dbReference type="KEGG" id="cmax:111476529"/>
<dbReference type="GeneID" id="111476529"/>
<evidence type="ECO:0000313" key="3">
    <source>
        <dbReference type="RefSeq" id="XP_022975998.1"/>
    </source>
</evidence>
<gene>
    <name evidence="3" type="primary">LOC111476529</name>
</gene>
<keyword evidence="2" id="KW-1185">Reference proteome</keyword>
<evidence type="ECO:0000256" key="1">
    <source>
        <dbReference type="SAM" id="MobiDB-lite"/>
    </source>
</evidence>
<accession>A0A6J1IKU1</accession>
<evidence type="ECO:0000313" key="2">
    <source>
        <dbReference type="Proteomes" id="UP000504608"/>
    </source>
</evidence>
<dbReference type="Proteomes" id="UP000504608">
    <property type="component" value="Unplaced"/>
</dbReference>
<feature type="region of interest" description="Disordered" evidence="1">
    <location>
        <begin position="81"/>
        <end position="102"/>
    </location>
</feature>
<sequence>MLSISSVQLSLYSAIFMPSQFDHFLHQHGISLRKIVLRSVWLALIREEKKTETSESPSSTVPLCLRITRLLEQFTVVEQERFEPERRRGKKRERPLKSDGIN</sequence>
<proteinExistence type="predicted"/>